<sequence>MGSSYDYYSQDEGDSSYLTTPPRSSGYSYPTSRSPSGASIPSSSSPKVLVSNGLVCEDDPRVEDFGVKCKLIARSLGGRLGCEKKLSEIAPDGQLPPSIPSFSRVADACPLTCGLCEECAPGCALWFLGNTLCDEACNNSLCQFDGGDCWSADCVETREGCNAGVKCPDNCVVSEWSAWSDCSTTCGEGQSRRHRDILKHPDTLGERCPEIEQSRVCMKDSCTRPCVVSEWGEWGACGASCGGGIRTRKRSILSPPINGGDICPSLTDDEV</sequence>
<dbReference type="OrthoDB" id="412268at2759"/>
<dbReference type="Gene3D" id="2.20.100.10">
    <property type="entry name" value="Thrombospondin type-1 (TSP1) repeat"/>
    <property type="match status" value="2"/>
</dbReference>
<dbReference type="Pfam" id="PF00066">
    <property type="entry name" value="Notch"/>
    <property type="match status" value="1"/>
</dbReference>
<protein>
    <submittedName>
        <fullName evidence="8">Thrombospondin type 1 domain-containing</fullName>
    </submittedName>
</protein>
<keyword evidence="3" id="KW-1015">Disulfide bond</keyword>
<dbReference type="PROSITE" id="PS50092">
    <property type="entry name" value="TSP1"/>
    <property type="match status" value="2"/>
</dbReference>
<keyword evidence="9" id="KW-1185">Reference proteome</keyword>
<comment type="caution">
    <text evidence="8">The sequence shown here is derived from an EMBL/GenBank/DDBJ whole genome shotgun (WGS) entry which is preliminary data.</text>
</comment>
<feature type="compositionally biased region" description="Low complexity" evidence="5">
    <location>
        <begin position="32"/>
        <end position="46"/>
    </location>
</feature>
<dbReference type="InterPro" id="IPR000884">
    <property type="entry name" value="TSP1_rpt"/>
</dbReference>
<dbReference type="Gene3D" id="3.30.300.320">
    <property type="match status" value="1"/>
</dbReference>
<feature type="region of interest" description="Disordered" evidence="5">
    <location>
        <begin position="1"/>
        <end position="46"/>
    </location>
</feature>
<dbReference type="FunFam" id="2.20.100.10:FF:000120">
    <property type="entry name" value="Thrombospondin, type I, domain-containing 7Ab"/>
    <property type="match status" value="1"/>
</dbReference>
<keyword evidence="2" id="KW-0677">Repeat</keyword>
<dbReference type="GeneID" id="94433632"/>
<evidence type="ECO:0000259" key="6">
    <source>
        <dbReference type="Pfam" id="PF00066"/>
    </source>
</evidence>
<reference evidence="8 9" key="1">
    <citation type="journal article" date="2017" name="Int. J. Parasitol.">
        <title>The genome of the protozoan parasite Cystoisospora suis and a reverse vaccinology approach to identify vaccine candidates.</title>
        <authorList>
            <person name="Palmieri N."/>
            <person name="Shrestha A."/>
            <person name="Ruttkowski B."/>
            <person name="Beck T."/>
            <person name="Vogl C."/>
            <person name="Tomley F."/>
            <person name="Blake D.P."/>
            <person name="Joachim A."/>
        </authorList>
    </citation>
    <scope>NUCLEOTIDE SEQUENCE [LARGE SCALE GENOMIC DNA]</scope>
    <source>
        <strain evidence="8 9">Wien I</strain>
    </source>
</reference>
<dbReference type="RefSeq" id="XP_067917603.1">
    <property type="nucleotide sequence ID" value="XM_068070421.1"/>
</dbReference>
<dbReference type="InterPro" id="IPR000800">
    <property type="entry name" value="Notch_dom"/>
</dbReference>
<dbReference type="SUPFAM" id="SSF82895">
    <property type="entry name" value="TSP-1 type 1 repeat"/>
    <property type="match status" value="2"/>
</dbReference>
<dbReference type="InterPro" id="IPR044004">
    <property type="entry name" value="TSP1_spondin_dom"/>
</dbReference>
<organism evidence="8 9">
    <name type="scientific">Cystoisospora suis</name>
    <dbReference type="NCBI Taxonomy" id="483139"/>
    <lineage>
        <taxon>Eukaryota</taxon>
        <taxon>Sar</taxon>
        <taxon>Alveolata</taxon>
        <taxon>Apicomplexa</taxon>
        <taxon>Conoidasida</taxon>
        <taxon>Coccidia</taxon>
        <taxon>Eucoccidiorida</taxon>
        <taxon>Eimeriorina</taxon>
        <taxon>Sarcocystidae</taxon>
        <taxon>Cystoisospora</taxon>
    </lineage>
</organism>
<feature type="compositionally biased region" description="Polar residues" evidence="5">
    <location>
        <begin position="16"/>
        <end position="31"/>
    </location>
</feature>
<feature type="domain" description="LNR" evidence="6">
    <location>
        <begin position="117"/>
        <end position="149"/>
    </location>
</feature>
<evidence type="ECO:0000256" key="4">
    <source>
        <dbReference type="ARBA" id="ARBA00023180"/>
    </source>
</evidence>
<evidence type="ECO:0000259" key="7">
    <source>
        <dbReference type="Pfam" id="PF19028"/>
    </source>
</evidence>
<dbReference type="FunFam" id="2.20.100.10:FF:000134">
    <property type="entry name" value="Uncharacterized protein"/>
    <property type="match status" value="1"/>
</dbReference>
<name>A0A2C6JC33_9APIC</name>
<dbReference type="SMART" id="SM00209">
    <property type="entry name" value="TSP1"/>
    <property type="match status" value="2"/>
</dbReference>
<evidence type="ECO:0000256" key="3">
    <source>
        <dbReference type="ARBA" id="ARBA00023157"/>
    </source>
</evidence>
<keyword evidence="1" id="KW-0732">Signal</keyword>
<accession>A0A2C6JC33</accession>
<feature type="domain" description="Spondin-like TSP1" evidence="7">
    <location>
        <begin position="171"/>
        <end position="222"/>
    </location>
</feature>
<feature type="domain" description="Spondin-like TSP1" evidence="7">
    <location>
        <begin position="226"/>
        <end position="268"/>
    </location>
</feature>
<dbReference type="VEuPathDB" id="ToxoDB:CSUI_010316"/>
<dbReference type="Proteomes" id="UP000221165">
    <property type="component" value="Unassembled WGS sequence"/>
</dbReference>
<dbReference type="PANTHER" id="PTHR20920:SF5">
    <property type="entry name" value="SMB DOMAIN-CONTAINING PROTEIN"/>
    <property type="match status" value="1"/>
</dbReference>
<feature type="non-terminal residue" evidence="8">
    <location>
        <position position="271"/>
    </location>
</feature>
<evidence type="ECO:0000313" key="9">
    <source>
        <dbReference type="Proteomes" id="UP000221165"/>
    </source>
</evidence>
<dbReference type="EMBL" id="MIGC01007115">
    <property type="protein sequence ID" value="PHJ15871.1"/>
    <property type="molecule type" value="Genomic_DNA"/>
</dbReference>
<dbReference type="Pfam" id="PF19028">
    <property type="entry name" value="TSP1_spondin"/>
    <property type="match status" value="2"/>
</dbReference>
<dbReference type="AlphaFoldDB" id="A0A2C6JC33"/>
<keyword evidence="4" id="KW-0325">Glycoprotein</keyword>
<dbReference type="InterPro" id="IPR039942">
    <property type="entry name" value="SBSPO"/>
</dbReference>
<gene>
    <name evidence="8" type="ORF">CSUI_010316</name>
</gene>
<evidence type="ECO:0000256" key="1">
    <source>
        <dbReference type="ARBA" id="ARBA00022729"/>
    </source>
</evidence>
<dbReference type="InterPro" id="IPR036383">
    <property type="entry name" value="TSP1_rpt_sf"/>
</dbReference>
<evidence type="ECO:0000313" key="8">
    <source>
        <dbReference type="EMBL" id="PHJ15871.1"/>
    </source>
</evidence>
<proteinExistence type="predicted"/>
<dbReference type="PANTHER" id="PTHR20920">
    <property type="entry name" value="RPE-SPONDIN"/>
    <property type="match status" value="1"/>
</dbReference>
<evidence type="ECO:0000256" key="5">
    <source>
        <dbReference type="SAM" id="MobiDB-lite"/>
    </source>
</evidence>
<evidence type="ECO:0000256" key="2">
    <source>
        <dbReference type="ARBA" id="ARBA00022737"/>
    </source>
</evidence>